<protein>
    <submittedName>
        <fullName evidence="10">SET and MYND domain-containing protein 4-like</fullName>
    </submittedName>
</protein>
<dbReference type="SUPFAM" id="SSF82199">
    <property type="entry name" value="SET domain"/>
    <property type="match status" value="1"/>
</dbReference>
<dbReference type="InterPro" id="IPR002893">
    <property type="entry name" value="Znf_MYND"/>
</dbReference>
<keyword evidence="6" id="KW-0862">Zinc</keyword>
<dbReference type="Gene3D" id="2.170.270.10">
    <property type="entry name" value="SET domain"/>
    <property type="match status" value="2"/>
</dbReference>
<dbReference type="GO" id="GO:0032259">
    <property type="term" value="P:methylation"/>
    <property type="evidence" value="ECO:0007669"/>
    <property type="project" value="UniProtKB-KW"/>
</dbReference>
<keyword evidence="4" id="KW-0479">Metal-binding</keyword>
<gene>
    <name evidence="10" type="primary">LOC117242872</name>
</gene>
<dbReference type="Pfam" id="PF01753">
    <property type="entry name" value="zf-MYND"/>
    <property type="match status" value="1"/>
</dbReference>
<dbReference type="InterPro" id="IPR011990">
    <property type="entry name" value="TPR-like_helical_dom_sf"/>
</dbReference>
<name>A0A6J3LJY0_9HYME</name>
<dbReference type="PANTHER" id="PTHR46165:SF5">
    <property type="entry name" value="RE32936P"/>
    <property type="match status" value="1"/>
</dbReference>
<feature type="domain" description="MYND-type" evidence="8">
    <location>
        <begin position="273"/>
        <end position="312"/>
    </location>
</feature>
<dbReference type="GO" id="GO:0005737">
    <property type="term" value="C:cytoplasm"/>
    <property type="evidence" value="ECO:0007669"/>
    <property type="project" value="TreeGrafter"/>
</dbReference>
<dbReference type="Proteomes" id="UP000504631">
    <property type="component" value="Unplaced"/>
</dbReference>
<proteinExistence type="predicted"/>
<keyword evidence="1" id="KW-0489">Methyltransferase</keyword>
<feature type="compositionally biased region" description="Basic and acidic residues" evidence="7">
    <location>
        <begin position="384"/>
        <end position="400"/>
    </location>
</feature>
<dbReference type="CDD" id="cd10536">
    <property type="entry name" value="SET_SMYD4"/>
    <property type="match status" value="1"/>
</dbReference>
<evidence type="ECO:0000256" key="3">
    <source>
        <dbReference type="ARBA" id="ARBA00022691"/>
    </source>
</evidence>
<sequence length="705" mass="79683">MQRINAIDEARADSSYRDLCSLETLRSGKKGFFRDFSENATRVAGERWICQVFGRLTSDEQRIRAIFTDAKVKDTVLETLNRTEILYRGKDADVSRARRLEGFEAATAGDRRKALLLFGQAVLRAPLPGKCRTVDRGLGLPLALLARAETFLACNEHELALRDLSFVEEMDGDLPNELRTMFARTKEACETFVRANGKKLLLARTSSRDKAAARLASDENPRLPGASTLLDIEETENAGKRAIAAEPIEPGDRLVVEAPYAATLLPEFFGTHCQHCFSRFVAPIGCPDCSSVAFCGRECRDAAMASYHKYECKVLALLIGSGMSVLSMLALRMTTQSGLTGCIEICRALSCNEKEQVARPCTQAQAKLSKSAKRRSRRRKLRDSRREQPAERVPRGTEREKLVEGDAADLRVYDLVTHEKHRTAKDFFERSLMAAFLLKCLQRVGFFETVTRDGETPNDREIAVAGLLLKHLQLLQFNAHEVFETRLGNEHRFRGSRPLYIGVAIYPTVARFNHDCYPAVTRYFVGRSIVIRAIRSLGAGDAVAENYGPIFTKRSLEDRRRTLAARYWFRCECTACREDWPRFETLTNDMVRLRCPTEGCSKLHPRPRDPDRSIECSSCRRRINLREPMDRVRECEHLYAEGFAAMEEEQPERALKAFFEAASKFHRVAVPPHKDTHLAEIAASACMADEGNVYRPDSFPIAFRE</sequence>
<evidence type="ECO:0000259" key="8">
    <source>
        <dbReference type="Pfam" id="PF01753"/>
    </source>
</evidence>
<evidence type="ECO:0000313" key="9">
    <source>
        <dbReference type="Proteomes" id="UP000504631"/>
    </source>
</evidence>
<dbReference type="PANTHER" id="PTHR46165">
    <property type="entry name" value="SET AND MYND DOMAIN-CONTAINING PROTEIN 4"/>
    <property type="match status" value="1"/>
</dbReference>
<keyword evidence="3" id="KW-0949">S-adenosyl-L-methionine</keyword>
<dbReference type="RefSeq" id="XP_033365803.1">
    <property type="nucleotide sequence ID" value="XM_033509912.1"/>
</dbReference>
<dbReference type="GO" id="GO:0042826">
    <property type="term" value="F:histone deacetylase binding"/>
    <property type="evidence" value="ECO:0007669"/>
    <property type="project" value="TreeGrafter"/>
</dbReference>
<evidence type="ECO:0000256" key="5">
    <source>
        <dbReference type="ARBA" id="ARBA00022771"/>
    </source>
</evidence>
<feature type="compositionally biased region" description="Basic residues" evidence="7">
    <location>
        <begin position="370"/>
        <end position="383"/>
    </location>
</feature>
<keyword evidence="5" id="KW-0863">Zinc-finger</keyword>
<dbReference type="InterPro" id="IPR046341">
    <property type="entry name" value="SET_dom_sf"/>
</dbReference>
<keyword evidence="2" id="KW-0808">Transferase</keyword>
<feature type="region of interest" description="Disordered" evidence="7">
    <location>
        <begin position="368"/>
        <end position="400"/>
    </location>
</feature>
<reference evidence="10" key="1">
    <citation type="submission" date="2025-08" db="UniProtKB">
        <authorList>
            <consortium name="RefSeq"/>
        </authorList>
    </citation>
    <scope>IDENTIFICATION</scope>
    <source>
        <tissue evidence="10">Muscle</tissue>
    </source>
</reference>
<dbReference type="KEGG" id="bvk:117242872"/>
<keyword evidence="9" id="KW-1185">Reference proteome</keyword>
<dbReference type="GeneID" id="117242872"/>
<dbReference type="Gene3D" id="1.25.40.10">
    <property type="entry name" value="Tetratricopeptide repeat domain"/>
    <property type="match status" value="1"/>
</dbReference>
<dbReference type="GO" id="GO:0008168">
    <property type="term" value="F:methyltransferase activity"/>
    <property type="evidence" value="ECO:0007669"/>
    <property type="project" value="UniProtKB-KW"/>
</dbReference>
<organism evidence="9 10">
    <name type="scientific">Bombus vosnesenskii</name>
    <dbReference type="NCBI Taxonomy" id="207650"/>
    <lineage>
        <taxon>Eukaryota</taxon>
        <taxon>Metazoa</taxon>
        <taxon>Ecdysozoa</taxon>
        <taxon>Arthropoda</taxon>
        <taxon>Hexapoda</taxon>
        <taxon>Insecta</taxon>
        <taxon>Pterygota</taxon>
        <taxon>Neoptera</taxon>
        <taxon>Endopterygota</taxon>
        <taxon>Hymenoptera</taxon>
        <taxon>Apocrita</taxon>
        <taxon>Aculeata</taxon>
        <taxon>Apoidea</taxon>
        <taxon>Anthophila</taxon>
        <taxon>Apidae</taxon>
        <taxon>Bombus</taxon>
        <taxon>Pyrobombus</taxon>
    </lineage>
</organism>
<dbReference type="GO" id="GO:0008270">
    <property type="term" value="F:zinc ion binding"/>
    <property type="evidence" value="ECO:0007669"/>
    <property type="project" value="UniProtKB-KW"/>
</dbReference>
<dbReference type="GO" id="GO:0005634">
    <property type="term" value="C:nucleus"/>
    <property type="evidence" value="ECO:0007669"/>
    <property type="project" value="TreeGrafter"/>
</dbReference>
<evidence type="ECO:0000256" key="7">
    <source>
        <dbReference type="SAM" id="MobiDB-lite"/>
    </source>
</evidence>
<dbReference type="Gene3D" id="6.10.140.2220">
    <property type="match status" value="1"/>
</dbReference>
<accession>A0A6J3LJY0</accession>
<dbReference type="InterPro" id="IPR052097">
    <property type="entry name" value="SET-MYND_domain_protein"/>
</dbReference>
<dbReference type="GO" id="GO:0042051">
    <property type="term" value="P:compound eye photoreceptor development"/>
    <property type="evidence" value="ECO:0007669"/>
    <property type="project" value="TreeGrafter"/>
</dbReference>
<evidence type="ECO:0000256" key="4">
    <source>
        <dbReference type="ARBA" id="ARBA00022723"/>
    </source>
</evidence>
<dbReference type="SUPFAM" id="SSF144232">
    <property type="entry name" value="HIT/MYND zinc finger-like"/>
    <property type="match status" value="1"/>
</dbReference>
<evidence type="ECO:0000256" key="6">
    <source>
        <dbReference type="ARBA" id="ARBA00022833"/>
    </source>
</evidence>
<evidence type="ECO:0000256" key="1">
    <source>
        <dbReference type="ARBA" id="ARBA00022603"/>
    </source>
</evidence>
<evidence type="ECO:0000256" key="2">
    <source>
        <dbReference type="ARBA" id="ARBA00022679"/>
    </source>
</evidence>
<dbReference type="AlphaFoldDB" id="A0A6J3LJY0"/>
<evidence type="ECO:0000313" key="10">
    <source>
        <dbReference type="RefSeq" id="XP_033365803.1"/>
    </source>
</evidence>
<dbReference type="InterPro" id="IPR044421">
    <property type="entry name" value="SMYD4_SET"/>
</dbReference>